<protein>
    <recommendedName>
        <fullName evidence="2">HTH psq-type domain-containing protein</fullName>
    </recommendedName>
</protein>
<gene>
    <name evidence="3" type="ORF">NQ318_015887</name>
</gene>
<comment type="caution">
    <text evidence="3">The sequence shown here is derived from an EMBL/GenBank/DDBJ whole genome shotgun (WGS) entry which is preliminary data.</text>
</comment>
<feature type="domain" description="HTH psq-type" evidence="2">
    <location>
        <begin position="51"/>
        <end position="89"/>
    </location>
</feature>
<name>A0AAV8Y3C1_9CUCU</name>
<dbReference type="InterPro" id="IPR007889">
    <property type="entry name" value="HTH_Psq"/>
</dbReference>
<evidence type="ECO:0000256" key="1">
    <source>
        <dbReference type="ARBA" id="ARBA00004123"/>
    </source>
</evidence>
<evidence type="ECO:0000313" key="4">
    <source>
        <dbReference type="Proteomes" id="UP001162162"/>
    </source>
</evidence>
<dbReference type="Proteomes" id="UP001162162">
    <property type="component" value="Unassembled WGS sequence"/>
</dbReference>
<reference evidence="3" key="1">
    <citation type="journal article" date="2023" name="Insect Mol. Biol.">
        <title>Genome sequencing provides insights into the evolution of gene families encoding plant cell wall-degrading enzymes in longhorned beetles.</title>
        <authorList>
            <person name="Shin N.R."/>
            <person name="Okamura Y."/>
            <person name="Kirsch R."/>
            <person name="Pauchet Y."/>
        </authorList>
    </citation>
    <scope>NUCLEOTIDE SEQUENCE</scope>
    <source>
        <strain evidence="3">AMC_N1</strain>
    </source>
</reference>
<evidence type="ECO:0000313" key="3">
    <source>
        <dbReference type="EMBL" id="KAJ8944679.1"/>
    </source>
</evidence>
<comment type="subcellular location">
    <subcellularLocation>
        <location evidence="1">Nucleus</location>
    </subcellularLocation>
</comment>
<dbReference type="SUPFAM" id="SSF46689">
    <property type="entry name" value="Homeodomain-like"/>
    <property type="match status" value="1"/>
</dbReference>
<evidence type="ECO:0000259" key="2">
    <source>
        <dbReference type="Pfam" id="PF05225"/>
    </source>
</evidence>
<proteinExistence type="predicted"/>
<sequence>MSKKTPVLIANKQVLQTAAKSIDIVVTRVLSSVDMPRNYSRKTGILSYSAEDLQNAIRAIKNDGKKIREAARTFNIPESTLRKYKSRPEDLHQSPRLGRQPVFTKETENELREYILILAKLLFGLTPKRLKRLVFRYVEANNIRHNFNREKGLAGKDWLYGFLKRTPEITRRQPEGTSLNRIASFNKETLQTFYSND</sequence>
<accession>A0AAV8Y3C1</accession>
<dbReference type="EMBL" id="JAPWTK010000243">
    <property type="protein sequence ID" value="KAJ8944679.1"/>
    <property type="molecule type" value="Genomic_DNA"/>
</dbReference>
<organism evidence="3 4">
    <name type="scientific">Aromia moschata</name>
    <dbReference type="NCBI Taxonomy" id="1265417"/>
    <lineage>
        <taxon>Eukaryota</taxon>
        <taxon>Metazoa</taxon>
        <taxon>Ecdysozoa</taxon>
        <taxon>Arthropoda</taxon>
        <taxon>Hexapoda</taxon>
        <taxon>Insecta</taxon>
        <taxon>Pterygota</taxon>
        <taxon>Neoptera</taxon>
        <taxon>Endopterygota</taxon>
        <taxon>Coleoptera</taxon>
        <taxon>Polyphaga</taxon>
        <taxon>Cucujiformia</taxon>
        <taxon>Chrysomeloidea</taxon>
        <taxon>Cerambycidae</taxon>
        <taxon>Cerambycinae</taxon>
        <taxon>Callichromatini</taxon>
        <taxon>Aromia</taxon>
    </lineage>
</organism>
<dbReference type="Pfam" id="PF05225">
    <property type="entry name" value="HTH_psq"/>
    <property type="match status" value="1"/>
</dbReference>
<dbReference type="GO" id="GO:0005634">
    <property type="term" value="C:nucleus"/>
    <property type="evidence" value="ECO:0007669"/>
    <property type="project" value="UniProtKB-SubCell"/>
</dbReference>
<dbReference type="InterPro" id="IPR009057">
    <property type="entry name" value="Homeodomain-like_sf"/>
</dbReference>
<dbReference type="Gene3D" id="1.10.10.60">
    <property type="entry name" value="Homeodomain-like"/>
    <property type="match status" value="1"/>
</dbReference>
<keyword evidence="4" id="KW-1185">Reference proteome</keyword>
<dbReference type="AlphaFoldDB" id="A0AAV8Y3C1"/>
<dbReference type="GO" id="GO:0003677">
    <property type="term" value="F:DNA binding"/>
    <property type="evidence" value="ECO:0007669"/>
    <property type="project" value="InterPro"/>
</dbReference>